<dbReference type="InParanoid" id="S8FSF0"/>
<evidence type="ECO:0000256" key="1">
    <source>
        <dbReference type="SAM" id="MobiDB-lite"/>
    </source>
</evidence>
<feature type="region of interest" description="Disordered" evidence="1">
    <location>
        <begin position="47"/>
        <end position="79"/>
    </location>
</feature>
<gene>
    <name evidence="2" type="ORF">FOMPIDRAFT_1046019</name>
</gene>
<feature type="region of interest" description="Disordered" evidence="1">
    <location>
        <begin position="112"/>
        <end position="181"/>
    </location>
</feature>
<evidence type="ECO:0000313" key="3">
    <source>
        <dbReference type="Proteomes" id="UP000015241"/>
    </source>
</evidence>
<sequence length="201" mass="22651">MLKRQRPSSPLPIAAEVPLAVESFVDIDILERVAKRTRHFASLRRSCTQKGGVVEGHDTDGEEDQEEEGRSEYTRGQTRWQEQAGVYKTANTLLHDLHAEQRHRQLFAARPSTPLHSQQDPHCAGSPNPGSSTGHTHLPRGVAMPHREPSYGEPSCHASSNPRDAPEHAEAQTMSSQYEDTNRFLKDLFLNRKRRIDSEQT</sequence>
<dbReference type="HOGENOM" id="CLU_111214_0_0_1"/>
<organism evidence="2 3">
    <name type="scientific">Fomitopsis schrenkii</name>
    <name type="common">Brown rot fungus</name>
    <dbReference type="NCBI Taxonomy" id="2126942"/>
    <lineage>
        <taxon>Eukaryota</taxon>
        <taxon>Fungi</taxon>
        <taxon>Dikarya</taxon>
        <taxon>Basidiomycota</taxon>
        <taxon>Agaricomycotina</taxon>
        <taxon>Agaricomycetes</taxon>
        <taxon>Polyporales</taxon>
        <taxon>Fomitopsis</taxon>
    </lineage>
</organism>
<dbReference type="EMBL" id="KE504127">
    <property type="protein sequence ID" value="EPT04141.1"/>
    <property type="molecule type" value="Genomic_DNA"/>
</dbReference>
<proteinExistence type="predicted"/>
<dbReference type="OrthoDB" id="3262473at2759"/>
<evidence type="ECO:0000313" key="2">
    <source>
        <dbReference type="EMBL" id="EPT04141.1"/>
    </source>
</evidence>
<dbReference type="Proteomes" id="UP000015241">
    <property type="component" value="Unassembled WGS sequence"/>
</dbReference>
<accession>S8FSF0</accession>
<name>S8FSF0_FOMSC</name>
<dbReference type="AlphaFoldDB" id="S8FSF0"/>
<reference evidence="2 3" key="1">
    <citation type="journal article" date="2012" name="Science">
        <title>The Paleozoic origin of enzymatic lignin decomposition reconstructed from 31 fungal genomes.</title>
        <authorList>
            <person name="Floudas D."/>
            <person name="Binder M."/>
            <person name="Riley R."/>
            <person name="Barry K."/>
            <person name="Blanchette R.A."/>
            <person name="Henrissat B."/>
            <person name="Martinez A.T."/>
            <person name="Otillar R."/>
            <person name="Spatafora J.W."/>
            <person name="Yadav J.S."/>
            <person name="Aerts A."/>
            <person name="Benoit I."/>
            <person name="Boyd A."/>
            <person name="Carlson A."/>
            <person name="Copeland A."/>
            <person name="Coutinho P.M."/>
            <person name="de Vries R.P."/>
            <person name="Ferreira P."/>
            <person name="Findley K."/>
            <person name="Foster B."/>
            <person name="Gaskell J."/>
            <person name="Glotzer D."/>
            <person name="Gorecki P."/>
            <person name="Heitman J."/>
            <person name="Hesse C."/>
            <person name="Hori C."/>
            <person name="Igarashi K."/>
            <person name="Jurgens J.A."/>
            <person name="Kallen N."/>
            <person name="Kersten P."/>
            <person name="Kohler A."/>
            <person name="Kuees U."/>
            <person name="Kumar T.K.A."/>
            <person name="Kuo A."/>
            <person name="LaButti K."/>
            <person name="Larrondo L.F."/>
            <person name="Lindquist E."/>
            <person name="Ling A."/>
            <person name="Lombard V."/>
            <person name="Lucas S."/>
            <person name="Lundell T."/>
            <person name="Martin R."/>
            <person name="McLaughlin D.J."/>
            <person name="Morgenstern I."/>
            <person name="Morin E."/>
            <person name="Murat C."/>
            <person name="Nagy L.G."/>
            <person name="Nolan M."/>
            <person name="Ohm R.A."/>
            <person name="Patyshakuliyeva A."/>
            <person name="Rokas A."/>
            <person name="Ruiz-Duenas F.J."/>
            <person name="Sabat G."/>
            <person name="Salamov A."/>
            <person name="Samejima M."/>
            <person name="Schmutz J."/>
            <person name="Slot J.C."/>
            <person name="St John F."/>
            <person name="Stenlid J."/>
            <person name="Sun H."/>
            <person name="Sun S."/>
            <person name="Syed K."/>
            <person name="Tsang A."/>
            <person name="Wiebenga A."/>
            <person name="Young D."/>
            <person name="Pisabarro A."/>
            <person name="Eastwood D.C."/>
            <person name="Martin F."/>
            <person name="Cullen D."/>
            <person name="Grigoriev I.V."/>
            <person name="Hibbett D.S."/>
        </authorList>
    </citation>
    <scope>NUCLEOTIDE SEQUENCE</scope>
    <source>
        <strain evidence="3">FP-58527</strain>
    </source>
</reference>
<keyword evidence="3" id="KW-1185">Reference proteome</keyword>
<protein>
    <submittedName>
        <fullName evidence="2">Uncharacterized protein</fullName>
    </submittedName>
</protein>